<keyword evidence="3" id="KW-1185">Reference proteome</keyword>
<protein>
    <submittedName>
        <fullName evidence="2">Uncharacterized protein</fullName>
    </submittedName>
</protein>
<keyword evidence="1" id="KW-0812">Transmembrane</keyword>
<evidence type="ECO:0000256" key="1">
    <source>
        <dbReference type="SAM" id="Phobius"/>
    </source>
</evidence>
<accession>A0ABU9K8U0</accession>
<feature type="transmembrane region" description="Helical" evidence="1">
    <location>
        <begin position="29"/>
        <end position="46"/>
    </location>
</feature>
<dbReference type="Proteomes" id="UP001389717">
    <property type="component" value="Unassembled WGS sequence"/>
</dbReference>
<keyword evidence="1" id="KW-0472">Membrane</keyword>
<reference evidence="2 3" key="1">
    <citation type="submission" date="2024-04" db="EMBL/GenBank/DDBJ databases">
        <title>Bacillus oryzaecorticis sp. nov., a moderately halophilic bacterium isolated from rice husks.</title>
        <authorList>
            <person name="Zhu H.-S."/>
        </authorList>
    </citation>
    <scope>NUCLEOTIDE SEQUENCE [LARGE SCALE GENOMIC DNA]</scope>
    <source>
        <strain evidence="2 3">ZC255</strain>
    </source>
</reference>
<proteinExistence type="predicted"/>
<comment type="caution">
    <text evidence="2">The sequence shown here is derived from an EMBL/GenBank/DDBJ whole genome shotgun (WGS) entry which is preliminary data.</text>
</comment>
<sequence>MLNKLILWFILIAPWFSLFFLKKEVVKRFIPVSLLASFIMIVYNLVAENQNHWEINVSIIPSLEPAFVSGVFGAFPVITLWIFHFTFGRFWRYAVTNVIADFMFALFPIHYVLQDVLGIYTLVNINPFERFILFVAFAMILYGFQAWFDKDDDPLSM</sequence>
<evidence type="ECO:0000313" key="3">
    <source>
        <dbReference type="Proteomes" id="UP001389717"/>
    </source>
</evidence>
<feature type="transmembrane region" description="Helical" evidence="1">
    <location>
        <begin position="131"/>
        <end position="148"/>
    </location>
</feature>
<dbReference type="RefSeq" id="WP_341981542.1">
    <property type="nucleotide sequence ID" value="NZ_JBBYAF010000008.1"/>
</dbReference>
<feature type="transmembrane region" description="Helical" evidence="1">
    <location>
        <begin position="6"/>
        <end position="22"/>
    </location>
</feature>
<name>A0ABU9K8U0_9BACI</name>
<gene>
    <name evidence="2" type="ORF">AAEO50_06040</name>
</gene>
<organism evidence="2 3">
    <name type="scientific">Rossellomorea oryzaecorticis</name>
    <dbReference type="NCBI Taxonomy" id="1396505"/>
    <lineage>
        <taxon>Bacteria</taxon>
        <taxon>Bacillati</taxon>
        <taxon>Bacillota</taxon>
        <taxon>Bacilli</taxon>
        <taxon>Bacillales</taxon>
        <taxon>Bacillaceae</taxon>
        <taxon>Rossellomorea</taxon>
    </lineage>
</organism>
<feature type="transmembrane region" description="Helical" evidence="1">
    <location>
        <begin position="66"/>
        <end position="83"/>
    </location>
</feature>
<dbReference type="EMBL" id="JBBYAF010000008">
    <property type="protein sequence ID" value="MEL3971840.1"/>
    <property type="molecule type" value="Genomic_DNA"/>
</dbReference>
<keyword evidence="1" id="KW-1133">Transmembrane helix</keyword>
<evidence type="ECO:0000313" key="2">
    <source>
        <dbReference type="EMBL" id="MEL3971840.1"/>
    </source>
</evidence>